<dbReference type="Proteomes" id="UP001179842">
    <property type="component" value="Chromosome"/>
</dbReference>
<dbReference type="Pfam" id="PF09323">
    <property type="entry name" value="DUF1980"/>
    <property type="match status" value="1"/>
</dbReference>
<evidence type="ECO:0000313" key="4">
    <source>
        <dbReference type="Proteomes" id="UP001179842"/>
    </source>
</evidence>
<sequence length="111" mass="12254">MIDNKILSLFSNSDTTNNVAKINSTTERIFKQINIYFTPILIIATLVLLIISIVFIFMMGIKPNEAQKYKDKLKYTIFSAIGLGMIVMIILPILIGFLLPGGDTSTAIPTG</sequence>
<feature type="transmembrane region" description="Helical" evidence="1">
    <location>
        <begin position="35"/>
        <end position="61"/>
    </location>
</feature>
<proteinExistence type="predicted"/>
<keyword evidence="4" id="KW-1185">Reference proteome</keyword>
<organism evidence="3 4">
    <name type="scientific">Mesomycoplasma lagogenitalium</name>
    <dbReference type="NCBI Taxonomy" id="171286"/>
    <lineage>
        <taxon>Bacteria</taxon>
        <taxon>Bacillati</taxon>
        <taxon>Mycoplasmatota</taxon>
        <taxon>Mycoplasmoidales</taxon>
        <taxon>Metamycoplasmataceae</taxon>
        <taxon>Mesomycoplasma</taxon>
    </lineage>
</organism>
<dbReference type="RefSeq" id="WP_280101802.1">
    <property type="nucleotide sequence ID" value="NZ_CP122979.1"/>
</dbReference>
<accession>A0ABY8LTD0</accession>
<evidence type="ECO:0000256" key="1">
    <source>
        <dbReference type="SAM" id="Phobius"/>
    </source>
</evidence>
<keyword evidence="1" id="KW-0472">Membrane</keyword>
<evidence type="ECO:0000313" key="3">
    <source>
        <dbReference type="EMBL" id="WGI36501.1"/>
    </source>
</evidence>
<gene>
    <name evidence="3" type="ORF">QEG99_03485</name>
</gene>
<feature type="domain" description="DUF1980" evidence="2">
    <location>
        <begin position="25"/>
        <end position="100"/>
    </location>
</feature>
<reference evidence="3" key="1">
    <citation type="submission" date="2023-04" db="EMBL/GenBank/DDBJ databases">
        <title>Completed genome of Mycoplasma lagogenitalium type strain 12MS.</title>
        <authorList>
            <person name="Spergser J."/>
        </authorList>
    </citation>
    <scope>NUCLEOTIDE SEQUENCE</scope>
    <source>
        <strain evidence="3">12MS</strain>
    </source>
</reference>
<evidence type="ECO:0000259" key="2">
    <source>
        <dbReference type="Pfam" id="PF09323"/>
    </source>
</evidence>
<keyword evidence="1" id="KW-0812">Transmembrane</keyword>
<feature type="transmembrane region" description="Helical" evidence="1">
    <location>
        <begin position="73"/>
        <end position="99"/>
    </location>
</feature>
<dbReference type="InterPro" id="IPR048493">
    <property type="entry name" value="DUF1980_N"/>
</dbReference>
<dbReference type="EMBL" id="CP122979">
    <property type="protein sequence ID" value="WGI36501.1"/>
    <property type="molecule type" value="Genomic_DNA"/>
</dbReference>
<name>A0ABY8LTD0_9BACT</name>
<protein>
    <recommendedName>
        <fullName evidence="2">DUF1980 domain-containing protein</fullName>
    </recommendedName>
</protein>
<keyword evidence="1" id="KW-1133">Transmembrane helix</keyword>